<evidence type="ECO:0000256" key="3">
    <source>
        <dbReference type="ARBA" id="ARBA00023163"/>
    </source>
</evidence>
<dbReference type="OrthoDB" id="4535513at2"/>
<sequence>MSYRFRYRRLADQGCQEWQDILQVGASEGLIKKVATQQDDVEPEFRHLGNTAPLYQIVQQEIRNYILRQGLRPGDPLKPESELARLFGVSRNSVREAVKALESTGVLETRRGSGVFVRDFSFAPLLDHLPYGLIQDQRATLRELTALRKTLESALITDAMRVMSPASVTALRETLETMRELAEGGEGFPEYDRQFHQLLFRDLGNAMLLRLFDQFWLAFHAAVPPSRGRTPMDAYHGHATILDAILTGDPDQARTAINDHYIGIESKLAEDPQEEAPPPTESTTETT</sequence>
<evidence type="ECO:0000313" key="6">
    <source>
        <dbReference type="EMBL" id="TDD22564.1"/>
    </source>
</evidence>
<dbReference type="PANTHER" id="PTHR43537">
    <property type="entry name" value="TRANSCRIPTIONAL REGULATOR, GNTR FAMILY"/>
    <property type="match status" value="1"/>
</dbReference>
<dbReference type="Pfam" id="PF00392">
    <property type="entry name" value="GntR"/>
    <property type="match status" value="1"/>
</dbReference>
<evidence type="ECO:0000256" key="1">
    <source>
        <dbReference type="ARBA" id="ARBA00023015"/>
    </source>
</evidence>
<keyword evidence="1" id="KW-0805">Transcription regulation</keyword>
<keyword evidence="2" id="KW-0238">DNA-binding</keyword>
<dbReference type="AlphaFoldDB" id="A0A4R4WXP4"/>
<dbReference type="Gene3D" id="1.10.10.10">
    <property type="entry name" value="Winged helix-like DNA-binding domain superfamily/Winged helix DNA-binding domain"/>
    <property type="match status" value="1"/>
</dbReference>
<evidence type="ECO:0000313" key="7">
    <source>
        <dbReference type="Proteomes" id="UP000294543"/>
    </source>
</evidence>
<evidence type="ECO:0000259" key="5">
    <source>
        <dbReference type="PROSITE" id="PS50949"/>
    </source>
</evidence>
<dbReference type="PROSITE" id="PS50949">
    <property type="entry name" value="HTH_GNTR"/>
    <property type="match status" value="1"/>
</dbReference>
<gene>
    <name evidence="6" type="ORF">E1294_11205</name>
</gene>
<dbReference type="Gene3D" id="1.20.120.530">
    <property type="entry name" value="GntR ligand-binding domain-like"/>
    <property type="match status" value="1"/>
</dbReference>
<dbReference type="Pfam" id="PF07729">
    <property type="entry name" value="FCD"/>
    <property type="match status" value="1"/>
</dbReference>
<proteinExistence type="predicted"/>
<reference evidence="6 7" key="1">
    <citation type="submission" date="2019-03" db="EMBL/GenBank/DDBJ databases">
        <title>Draft genome sequences of novel Actinobacteria.</title>
        <authorList>
            <person name="Sahin N."/>
            <person name="Ay H."/>
            <person name="Saygin H."/>
        </authorList>
    </citation>
    <scope>NUCLEOTIDE SEQUENCE [LARGE SCALE GENOMIC DNA]</scope>
    <source>
        <strain evidence="6 7">KC712</strain>
    </source>
</reference>
<organism evidence="6 7">
    <name type="scientific">Nonomuraea diastatica</name>
    <dbReference type="NCBI Taxonomy" id="1848329"/>
    <lineage>
        <taxon>Bacteria</taxon>
        <taxon>Bacillati</taxon>
        <taxon>Actinomycetota</taxon>
        <taxon>Actinomycetes</taxon>
        <taxon>Streptosporangiales</taxon>
        <taxon>Streptosporangiaceae</taxon>
        <taxon>Nonomuraea</taxon>
    </lineage>
</organism>
<name>A0A4R4WXP4_9ACTN</name>
<dbReference type="SMART" id="SM00895">
    <property type="entry name" value="FCD"/>
    <property type="match status" value="1"/>
</dbReference>
<protein>
    <submittedName>
        <fullName evidence="6">FadR family transcriptional regulator</fullName>
    </submittedName>
</protein>
<dbReference type="InterPro" id="IPR000524">
    <property type="entry name" value="Tscrpt_reg_HTH_GntR"/>
</dbReference>
<dbReference type="PRINTS" id="PR00035">
    <property type="entry name" value="HTHGNTR"/>
</dbReference>
<dbReference type="GO" id="GO:0003677">
    <property type="term" value="F:DNA binding"/>
    <property type="evidence" value="ECO:0007669"/>
    <property type="project" value="UniProtKB-KW"/>
</dbReference>
<accession>A0A4R4WXP4</accession>
<dbReference type="InterPro" id="IPR011711">
    <property type="entry name" value="GntR_C"/>
</dbReference>
<dbReference type="CDD" id="cd07377">
    <property type="entry name" value="WHTH_GntR"/>
    <property type="match status" value="1"/>
</dbReference>
<dbReference type="InterPro" id="IPR036390">
    <property type="entry name" value="WH_DNA-bd_sf"/>
</dbReference>
<dbReference type="PANTHER" id="PTHR43537:SF5">
    <property type="entry name" value="UXU OPERON TRANSCRIPTIONAL REGULATOR"/>
    <property type="match status" value="1"/>
</dbReference>
<keyword evidence="3" id="KW-0804">Transcription</keyword>
<feature type="domain" description="HTH gntR-type" evidence="5">
    <location>
        <begin position="52"/>
        <end position="120"/>
    </location>
</feature>
<dbReference type="SUPFAM" id="SSF46785">
    <property type="entry name" value="Winged helix' DNA-binding domain"/>
    <property type="match status" value="1"/>
</dbReference>
<dbReference type="InterPro" id="IPR036388">
    <property type="entry name" value="WH-like_DNA-bd_sf"/>
</dbReference>
<evidence type="ECO:0000256" key="4">
    <source>
        <dbReference type="SAM" id="MobiDB-lite"/>
    </source>
</evidence>
<comment type="caution">
    <text evidence="6">The sequence shown here is derived from an EMBL/GenBank/DDBJ whole genome shotgun (WGS) entry which is preliminary data.</text>
</comment>
<dbReference type="SUPFAM" id="SSF48008">
    <property type="entry name" value="GntR ligand-binding domain-like"/>
    <property type="match status" value="1"/>
</dbReference>
<feature type="region of interest" description="Disordered" evidence="4">
    <location>
        <begin position="265"/>
        <end position="287"/>
    </location>
</feature>
<dbReference type="Proteomes" id="UP000294543">
    <property type="component" value="Unassembled WGS sequence"/>
</dbReference>
<dbReference type="InterPro" id="IPR008920">
    <property type="entry name" value="TF_FadR/GntR_C"/>
</dbReference>
<evidence type="ECO:0000256" key="2">
    <source>
        <dbReference type="ARBA" id="ARBA00023125"/>
    </source>
</evidence>
<dbReference type="GO" id="GO:0003700">
    <property type="term" value="F:DNA-binding transcription factor activity"/>
    <property type="evidence" value="ECO:0007669"/>
    <property type="project" value="InterPro"/>
</dbReference>
<keyword evidence="7" id="KW-1185">Reference proteome</keyword>
<dbReference type="EMBL" id="SMKP01000024">
    <property type="protein sequence ID" value="TDD22564.1"/>
    <property type="molecule type" value="Genomic_DNA"/>
</dbReference>
<dbReference type="SMART" id="SM00345">
    <property type="entry name" value="HTH_GNTR"/>
    <property type="match status" value="1"/>
</dbReference>